<dbReference type="AlphaFoldDB" id="A0A8H6C7P2"/>
<dbReference type="EMBL" id="JACCJB010000022">
    <property type="protein sequence ID" value="KAF6218384.1"/>
    <property type="molecule type" value="Genomic_DNA"/>
</dbReference>
<accession>A0A8H6C7P2</accession>
<dbReference type="GeneID" id="59334136"/>
<protein>
    <submittedName>
        <fullName evidence="2">Uncharacterized protein</fullName>
    </submittedName>
</protein>
<reference evidence="2 3" key="1">
    <citation type="journal article" date="2020" name="Genomics">
        <title>Complete, high-quality genomes from long-read metagenomic sequencing of two wolf lichen thalli reveals enigmatic genome architecture.</title>
        <authorList>
            <person name="McKenzie S.K."/>
            <person name="Walston R.F."/>
            <person name="Allen J.L."/>
        </authorList>
    </citation>
    <scope>NUCLEOTIDE SEQUENCE [LARGE SCALE GENOMIC DNA]</scope>
    <source>
        <strain evidence="2">WasteWater1</strain>
    </source>
</reference>
<dbReference type="Proteomes" id="UP000593566">
    <property type="component" value="Unassembled WGS sequence"/>
</dbReference>
<dbReference type="RefSeq" id="XP_037147819.1">
    <property type="nucleotide sequence ID" value="XM_037296638.1"/>
</dbReference>
<name>A0A8H6C7P2_9LECA</name>
<proteinExistence type="predicted"/>
<feature type="compositionally biased region" description="Low complexity" evidence="1">
    <location>
        <begin position="144"/>
        <end position="178"/>
    </location>
</feature>
<comment type="caution">
    <text evidence="2">The sequence shown here is derived from an EMBL/GenBank/DDBJ whole genome shotgun (WGS) entry which is preliminary data.</text>
</comment>
<gene>
    <name evidence="2" type="ORF">HO133_005731</name>
</gene>
<keyword evidence="3" id="KW-1185">Reference proteome</keyword>
<evidence type="ECO:0000313" key="2">
    <source>
        <dbReference type="EMBL" id="KAF6218384.1"/>
    </source>
</evidence>
<evidence type="ECO:0000313" key="3">
    <source>
        <dbReference type="Proteomes" id="UP000593566"/>
    </source>
</evidence>
<organism evidence="2 3">
    <name type="scientific">Letharia lupina</name>
    <dbReference type="NCBI Taxonomy" id="560253"/>
    <lineage>
        <taxon>Eukaryota</taxon>
        <taxon>Fungi</taxon>
        <taxon>Dikarya</taxon>
        <taxon>Ascomycota</taxon>
        <taxon>Pezizomycotina</taxon>
        <taxon>Lecanoromycetes</taxon>
        <taxon>OSLEUM clade</taxon>
        <taxon>Lecanoromycetidae</taxon>
        <taxon>Lecanorales</taxon>
        <taxon>Lecanorineae</taxon>
        <taxon>Parmeliaceae</taxon>
        <taxon>Letharia</taxon>
    </lineage>
</organism>
<sequence>MPQLISLSVNRASAAMPSLAASSRIPVRVNDSVVPAAASRPSVKTADDIATLFSAMSISKPTVVKPTSASPSTSHALKSKLPIAASTSASKDCPPLRQHQQRSLAKIAPLANSASVSERIAERRQRVIANLAPGPKRSTPPVKITPASTIKSSSTSSRVPSLLPVTTAPASTSQPSSMPSDVIVPAAAIPVAVPAPRRYGWLTVQMPDNFRQDKPGECNHIYALVQISDRIFDAESLIPSAPTGRKARVQLLGRFKPANIPLTRTPIPHSISPVFLPHTMSQFPRHFSPVYLPRRLKSYKIRGTSDYCPARPSKPGPRRNCGYGPLYKGRTCDCCEEDGDVPVRNYNIPPYQWATTPAESGVDPHPRKSRTDRPRKVVQFAEDLIHTFAGARDPNASFIWEGTSKDTATRERDFPEGFPLYEGGRRRQFLRR</sequence>
<feature type="region of interest" description="Disordered" evidence="1">
    <location>
        <begin position="132"/>
        <end position="178"/>
    </location>
</feature>
<evidence type="ECO:0000256" key="1">
    <source>
        <dbReference type="SAM" id="MobiDB-lite"/>
    </source>
</evidence>